<dbReference type="PROSITE" id="PS51272">
    <property type="entry name" value="SLH"/>
    <property type="match status" value="3"/>
</dbReference>
<organism evidence="3 4">
    <name type="scientific">Paenibacillus contaminans</name>
    <dbReference type="NCBI Taxonomy" id="450362"/>
    <lineage>
        <taxon>Bacteria</taxon>
        <taxon>Bacillati</taxon>
        <taxon>Bacillota</taxon>
        <taxon>Bacilli</taxon>
        <taxon>Bacillales</taxon>
        <taxon>Paenibacillaceae</taxon>
        <taxon>Paenibacillus</taxon>
    </lineage>
</organism>
<dbReference type="RefSeq" id="WP_113034480.1">
    <property type="nucleotide sequence ID" value="NZ_QMFB01000021.1"/>
</dbReference>
<feature type="domain" description="SLH" evidence="2">
    <location>
        <begin position="215"/>
        <end position="278"/>
    </location>
</feature>
<dbReference type="InterPro" id="IPR001119">
    <property type="entry name" value="SLH_dom"/>
</dbReference>
<dbReference type="Proteomes" id="UP000250369">
    <property type="component" value="Unassembled WGS sequence"/>
</dbReference>
<sequence length="341" mass="37159">MTRKLAFISTLILLTCLPFMVLKPAYAETTPSFHLTANQPVDGKITITMSGKNITDLYGYEAKFTFDPNDLELAEATSDMGGFSAAPIVTNNEILIAHSKIGNKPGESGDFKIGTLNFIMKRDGNFNVKWTSMRTITHDLSDRTYSVNDSVSVHSQKKSFVDLEGHWAKEDIELLASKGIIKGISEDRFAPEALVTRAEFATLVSRALDLKAADTTMPFTDVASSSWYKDAINRSYAAGIVHGITDTRFAPDQNITREEMAVMLIRAIKLSPGAVSEGGTDRVSFADSDAISEWARADIETAVQLGIMTGRAEEKFIPDGLATRAEAATVIKRLMSSSGLL</sequence>
<reference evidence="3 4" key="1">
    <citation type="journal article" date="2009" name="Int. J. Syst. Evol. Microbiol.">
        <title>Paenibacillus contaminans sp. nov., isolated from a contaminated laboratory plate.</title>
        <authorList>
            <person name="Chou J.H."/>
            <person name="Lee J.H."/>
            <person name="Lin M.C."/>
            <person name="Chang P.S."/>
            <person name="Arun A.B."/>
            <person name="Young C.C."/>
            <person name="Chen W.M."/>
        </authorList>
    </citation>
    <scope>NUCLEOTIDE SEQUENCE [LARGE SCALE GENOMIC DNA]</scope>
    <source>
        <strain evidence="3 4">CKOBP-6</strain>
    </source>
</reference>
<comment type="caution">
    <text evidence="3">The sequence shown here is derived from an EMBL/GenBank/DDBJ whole genome shotgun (WGS) entry which is preliminary data.</text>
</comment>
<dbReference type="Gene3D" id="2.60.40.680">
    <property type="match status" value="1"/>
</dbReference>
<proteinExistence type="predicted"/>
<feature type="signal peptide" evidence="1">
    <location>
        <begin position="1"/>
        <end position="27"/>
    </location>
</feature>
<dbReference type="InterPro" id="IPR051465">
    <property type="entry name" value="Cell_Envelope_Struct_Comp"/>
</dbReference>
<name>A0A329M937_9BACL</name>
<evidence type="ECO:0000313" key="4">
    <source>
        <dbReference type="Proteomes" id="UP000250369"/>
    </source>
</evidence>
<feature type="domain" description="SLH" evidence="2">
    <location>
        <begin position="155"/>
        <end position="214"/>
    </location>
</feature>
<dbReference type="GO" id="GO:0030246">
    <property type="term" value="F:carbohydrate binding"/>
    <property type="evidence" value="ECO:0007669"/>
    <property type="project" value="InterPro"/>
</dbReference>
<dbReference type="InterPro" id="IPR008965">
    <property type="entry name" value="CBM2/CBM3_carb-bd_dom_sf"/>
</dbReference>
<keyword evidence="4" id="KW-1185">Reference proteome</keyword>
<dbReference type="CDD" id="cd08547">
    <property type="entry name" value="Type_II_cohesin"/>
    <property type="match status" value="1"/>
</dbReference>
<protein>
    <recommendedName>
        <fullName evidence="2">SLH domain-containing protein</fullName>
    </recommendedName>
</protein>
<accession>A0A329M937</accession>
<feature type="chain" id="PRO_5016438701" description="SLH domain-containing protein" evidence="1">
    <location>
        <begin position="28"/>
        <end position="341"/>
    </location>
</feature>
<evidence type="ECO:0000256" key="1">
    <source>
        <dbReference type="SAM" id="SignalP"/>
    </source>
</evidence>
<dbReference type="PANTHER" id="PTHR43308:SF5">
    <property type="entry name" value="S-LAYER PROTEIN _ PEPTIDOGLYCAN ENDO-BETA-N-ACETYLGLUCOSAMINIDASE"/>
    <property type="match status" value="1"/>
</dbReference>
<dbReference type="SUPFAM" id="SSF49384">
    <property type="entry name" value="Carbohydrate-binding domain"/>
    <property type="match status" value="1"/>
</dbReference>
<feature type="domain" description="SLH" evidence="2">
    <location>
        <begin position="282"/>
        <end position="341"/>
    </location>
</feature>
<dbReference type="PANTHER" id="PTHR43308">
    <property type="entry name" value="OUTER MEMBRANE PROTEIN ALPHA-RELATED"/>
    <property type="match status" value="1"/>
</dbReference>
<dbReference type="AlphaFoldDB" id="A0A329M937"/>
<gene>
    <name evidence="3" type="ORF">DQG23_28720</name>
</gene>
<evidence type="ECO:0000259" key="2">
    <source>
        <dbReference type="PROSITE" id="PS51272"/>
    </source>
</evidence>
<dbReference type="OrthoDB" id="504962at2"/>
<dbReference type="EMBL" id="QMFB01000021">
    <property type="protein sequence ID" value="RAV16400.1"/>
    <property type="molecule type" value="Genomic_DNA"/>
</dbReference>
<evidence type="ECO:0000313" key="3">
    <source>
        <dbReference type="EMBL" id="RAV16400.1"/>
    </source>
</evidence>
<keyword evidence="1" id="KW-0732">Signal</keyword>
<dbReference type="Pfam" id="PF00395">
    <property type="entry name" value="SLH"/>
    <property type="match status" value="3"/>
</dbReference>